<dbReference type="Pfam" id="PF19030">
    <property type="entry name" value="TSP1_ADAMTS"/>
    <property type="match status" value="1"/>
</dbReference>
<dbReference type="SUPFAM" id="SSF82895">
    <property type="entry name" value="TSP-1 type 1 repeat"/>
    <property type="match status" value="1"/>
</dbReference>
<proteinExistence type="predicted"/>
<dbReference type="WBParaSite" id="Minc3s06179g39458">
    <property type="protein sequence ID" value="Minc3s06179g39458"/>
    <property type="gene ID" value="Minc3s06179g39458"/>
</dbReference>
<protein>
    <submittedName>
        <fullName evidence="4">Uncharacterized protein</fullName>
    </submittedName>
</protein>
<dbReference type="AlphaFoldDB" id="A0A914NIG3"/>
<feature type="chain" id="PRO_5037391731" evidence="2">
    <location>
        <begin position="17"/>
        <end position="134"/>
    </location>
</feature>
<keyword evidence="3" id="KW-1185">Reference proteome</keyword>
<name>A0A914NIG3_MELIC</name>
<evidence type="ECO:0000313" key="3">
    <source>
        <dbReference type="Proteomes" id="UP000887563"/>
    </source>
</evidence>
<accession>A0A914NIG3</accession>
<evidence type="ECO:0000313" key="4">
    <source>
        <dbReference type="WBParaSite" id="Minc3s06179g39458"/>
    </source>
</evidence>
<organism evidence="3 4">
    <name type="scientific">Meloidogyne incognita</name>
    <name type="common">Southern root-knot nematode worm</name>
    <name type="synonym">Oxyuris incognita</name>
    <dbReference type="NCBI Taxonomy" id="6306"/>
    <lineage>
        <taxon>Eukaryota</taxon>
        <taxon>Metazoa</taxon>
        <taxon>Ecdysozoa</taxon>
        <taxon>Nematoda</taxon>
        <taxon>Chromadorea</taxon>
        <taxon>Rhabditida</taxon>
        <taxon>Tylenchina</taxon>
        <taxon>Tylenchomorpha</taxon>
        <taxon>Tylenchoidea</taxon>
        <taxon>Meloidogynidae</taxon>
        <taxon>Meloidogyninae</taxon>
        <taxon>Meloidogyne</taxon>
        <taxon>Meloidogyne incognita group</taxon>
    </lineage>
</organism>
<evidence type="ECO:0000256" key="2">
    <source>
        <dbReference type="SAM" id="SignalP"/>
    </source>
</evidence>
<dbReference type="Proteomes" id="UP000887563">
    <property type="component" value="Unplaced"/>
</dbReference>
<feature type="signal peptide" evidence="2">
    <location>
        <begin position="1"/>
        <end position="16"/>
    </location>
</feature>
<dbReference type="Gene3D" id="2.20.100.10">
    <property type="entry name" value="Thrombospondin type-1 (TSP1) repeat"/>
    <property type="match status" value="1"/>
</dbReference>
<dbReference type="InterPro" id="IPR036383">
    <property type="entry name" value="TSP1_rpt_sf"/>
</dbReference>
<dbReference type="PROSITE" id="PS50092">
    <property type="entry name" value="TSP1"/>
    <property type="match status" value="1"/>
</dbReference>
<evidence type="ECO:0000256" key="1">
    <source>
        <dbReference type="SAM" id="MobiDB-lite"/>
    </source>
</evidence>
<feature type="region of interest" description="Disordered" evidence="1">
    <location>
        <begin position="52"/>
        <end position="73"/>
    </location>
</feature>
<keyword evidence="2" id="KW-0732">Signal</keyword>
<reference evidence="4" key="1">
    <citation type="submission" date="2022-11" db="UniProtKB">
        <authorList>
            <consortium name="WormBaseParasite"/>
        </authorList>
    </citation>
    <scope>IDENTIFICATION</scope>
</reference>
<dbReference type="InterPro" id="IPR000884">
    <property type="entry name" value="TSP1_rpt"/>
</dbReference>
<sequence length="134" mass="16225">MFNYYLFILFIFPILSQNDWRHRHSENYIKEPKNINKDYANNNGLIEEQQRITSYSEEREEEENEISEKNGNKPRFYVGGWSECSTSCGPGIRSRQVECMAKKIKLTDYECQGKFKKYFFLRRFFNNFISTKRK</sequence>